<organism evidence="8 9">
    <name type="scientific">Actinomadura violacea</name>
    <dbReference type="NCBI Taxonomy" id="2819934"/>
    <lineage>
        <taxon>Bacteria</taxon>
        <taxon>Bacillati</taxon>
        <taxon>Actinomycetota</taxon>
        <taxon>Actinomycetes</taxon>
        <taxon>Streptosporangiales</taxon>
        <taxon>Thermomonosporaceae</taxon>
        <taxon>Actinomadura</taxon>
    </lineage>
</organism>
<dbReference type="InterPro" id="IPR011009">
    <property type="entry name" value="Kinase-like_dom_sf"/>
</dbReference>
<gene>
    <name evidence="8" type="ORF">J4709_43395</name>
</gene>
<evidence type="ECO:0000256" key="1">
    <source>
        <dbReference type="ARBA" id="ARBA00022679"/>
    </source>
</evidence>
<evidence type="ECO:0000256" key="6">
    <source>
        <dbReference type="SAM" id="Phobius"/>
    </source>
</evidence>
<keyword evidence="6" id="KW-1133">Transmembrane helix</keyword>
<keyword evidence="8" id="KW-0723">Serine/threonine-protein kinase</keyword>
<dbReference type="PANTHER" id="PTHR43289:SF34">
    <property type="entry name" value="SERINE_THREONINE-PROTEIN KINASE YBDM-RELATED"/>
    <property type="match status" value="1"/>
</dbReference>
<dbReference type="CDD" id="cd14014">
    <property type="entry name" value="STKc_PknB_like"/>
    <property type="match status" value="1"/>
</dbReference>
<feature type="region of interest" description="Disordered" evidence="5">
    <location>
        <begin position="262"/>
        <end position="292"/>
    </location>
</feature>
<sequence>MPEAEPLVPDDPTVMGPYRLAGRLGSGGQGVVYLGYDEGGTPVAVKVLRAETAADPRIRARFTKEIAAARRVDPFCIAQVLDASLDGPRPYIVTEYIEGPSLQQAGRRDGAALQRLAVATATALAAIHEAGVVHRDFKPSNVMLGPDGPRVIDFGIARDSEASLTLTSGIIGTPAYMAPEQFAGEVAGPAADVFAWGAVIVFAATGRPPFGADTLPAIMRRILQDEADLGDLADPLRSTVAACLVRDPARRPSMQSILLSLLGGRSPAPAPPPPPPPQAQASPIPAGPVEPRASARRRPALLLGAAAAALAVLVGAVAWFARPDGAGASHADGAKPTGAKPPEHPKSSTGSGSGSGAAAAAQGSGSPSPSTDSGRPPSKTSSGEPGPGGGSGDGSTPKPTEPGGATTQIAYFKVGGAVGCYPKDDEFPFEYSIVSTKNPTKIQFSVYFDGQLGEGYPQRAVADPDYTFSTTSQWDISGTHTYRMVLQSPVHQEITRQVRVC</sequence>
<dbReference type="Gene3D" id="3.30.200.20">
    <property type="entry name" value="Phosphorylase Kinase, domain 1"/>
    <property type="match status" value="1"/>
</dbReference>
<evidence type="ECO:0000313" key="8">
    <source>
        <dbReference type="EMBL" id="MBO2464439.1"/>
    </source>
</evidence>
<evidence type="ECO:0000256" key="4">
    <source>
        <dbReference type="ARBA" id="ARBA00022840"/>
    </source>
</evidence>
<evidence type="ECO:0000259" key="7">
    <source>
        <dbReference type="PROSITE" id="PS50011"/>
    </source>
</evidence>
<dbReference type="InterPro" id="IPR000719">
    <property type="entry name" value="Prot_kinase_dom"/>
</dbReference>
<dbReference type="InterPro" id="IPR008271">
    <property type="entry name" value="Ser/Thr_kinase_AS"/>
</dbReference>
<feature type="transmembrane region" description="Helical" evidence="6">
    <location>
        <begin position="300"/>
        <end position="321"/>
    </location>
</feature>
<keyword evidence="9" id="KW-1185">Reference proteome</keyword>
<feature type="domain" description="Protein kinase" evidence="7">
    <location>
        <begin position="18"/>
        <end position="262"/>
    </location>
</feature>
<name>A0ABS3S869_9ACTN</name>
<dbReference type="PANTHER" id="PTHR43289">
    <property type="entry name" value="MITOGEN-ACTIVATED PROTEIN KINASE KINASE KINASE 20-RELATED"/>
    <property type="match status" value="1"/>
</dbReference>
<evidence type="ECO:0000256" key="5">
    <source>
        <dbReference type="SAM" id="MobiDB-lite"/>
    </source>
</evidence>
<keyword evidence="1" id="KW-0808">Transferase</keyword>
<keyword evidence="2" id="KW-0547">Nucleotide-binding</keyword>
<comment type="caution">
    <text evidence="8">The sequence shown here is derived from an EMBL/GenBank/DDBJ whole genome shotgun (WGS) entry which is preliminary data.</text>
</comment>
<accession>A0ABS3S869</accession>
<feature type="region of interest" description="Disordered" evidence="5">
    <location>
        <begin position="326"/>
        <end position="406"/>
    </location>
</feature>
<protein>
    <submittedName>
        <fullName evidence="8">Serine/threonine protein kinase</fullName>
    </submittedName>
</protein>
<dbReference type="EMBL" id="JAGEPF010000035">
    <property type="protein sequence ID" value="MBO2464439.1"/>
    <property type="molecule type" value="Genomic_DNA"/>
</dbReference>
<evidence type="ECO:0000256" key="3">
    <source>
        <dbReference type="ARBA" id="ARBA00022777"/>
    </source>
</evidence>
<feature type="compositionally biased region" description="Pro residues" evidence="5">
    <location>
        <begin position="268"/>
        <end position="278"/>
    </location>
</feature>
<evidence type="ECO:0000313" key="9">
    <source>
        <dbReference type="Proteomes" id="UP000680206"/>
    </source>
</evidence>
<keyword evidence="6" id="KW-0472">Membrane</keyword>
<dbReference type="Gene3D" id="1.10.510.10">
    <property type="entry name" value="Transferase(Phosphotransferase) domain 1"/>
    <property type="match status" value="1"/>
</dbReference>
<keyword evidence="4" id="KW-0067">ATP-binding</keyword>
<dbReference type="PROSITE" id="PS50011">
    <property type="entry name" value="PROTEIN_KINASE_DOM"/>
    <property type="match status" value="1"/>
</dbReference>
<dbReference type="Pfam" id="PF00069">
    <property type="entry name" value="Pkinase"/>
    <property type="match status" value="1"/>
</dbReference>
<dbReference type="RefSeq" id="WP_208250919.1">
    <property type="nucleotide sequence ID" value="NZ_JAGEPF010000035.1"/>
</dbReference>
<dbReference type="SUPFAM" id="SSF56112">
    <property type="entry name" value="Protein kinase-like (PK-like)"/>
    <property type="match status" value="1"/>
</dbReference>
<dbReference type="Proteomes" id="UP000680206">
    <property type="component" value="Unassembled WGS sequence"/>
</dbReference>
<keyword evidence="3 8" id="KW-0418">Kinase</keyword>
<proteinExistence type="predicted"/>
<keyword evidence="6" id="KW-0812">Transmembrane</keyword>
<dbReference type="PROSITE" id="PS00108">
    <property type="entry name" value="PROTEIN_KINASE_ST"/>
    <property type="match status" value="1"/>
</dbReference>
<dbReference type="GO" id="GO:0004674">
    <property type="term" value="F:protein serine/threonine kinase activity"/>
    <property type="evidence" value="ECO:0007669"/>
    <property type="project" value="UniProtKB-KW"/>
</dbReference>
<evidence type="ECO:0000256" key="2">
    <source>
        <dbReference type="ARBA" id="ARBA00022741"/>
    </source>
</evidence>
<reference evidence="8 9" key="1">
    <citation type="submission" date="2021-03" db="EMBL/GenBank/DDBJ databases">
        <title>Actinomadura violae sp. nov., isolated from lichen in Thailand.</title>
        <authorList>
            <person name="Kanchanasin P."/>
            <person name="Saeng-In P."/>
            <person name="Phongsopitanun W."/>
            <person name="Yuki M."/>
            <person name="Kudo T."/>
            <person name="Ohkuma M."/>
            <person name="Tanasupawat S."/>
        </authorList>
    </citation>
    <scope>NUCLEOTIDE SEQUENCE [LARGE SCALE GENOMIC DNA]</scope>
    <source>
        <strain evidence="8 9">LCR2-06</strain>
    </source>
</reference>
<feature type="compositionally biased region" description="Low complexity" evidence="5">
    <location>
        <begin position="356"/>
        <end position="384"/>
    </location>
</feature>